<organism evidence="1 2">
    <name type="scientific">SAR86 cluster bacterium</name>
    <dbReference type="NCBI Taxonomy" id="2030880"/>
    <lineage>
        <taxon>Bacteria</taxon>
        <taxon>Pseudomonadati</taxon>
        <taxon>Pseudomonadota</taxon>
        <taxon>Gammaproteobacteria</taxon>
        <taxon>SAR86 cluster</taxon>
    </lineage>
</organism>
<keyword evidence="1" id="KW-0067">ATP-binding</keyword>
<gene>
    <name evidence="1" type="ORF">HQ497_11025</name>
</gene>
<dbReference type="GO" id="GO:0005524">
    <property type="term" value="F:ATP binding"/>
    <property type="evidence" value="ECO:0007669"/>
    <property type="project" value="UniProtKB-KW"/>
</dbReference>
<dbReference type="InterPro" id="IPR039421">
    <property type="entry name" value="Type_1_exporter"/>
</dbReference>
<dbReference type="PANTHER" id="PTHR43394:SF1">
    <property type="entry name" value="ATP-BINDING CASSETTE SUB-FAMILY B MEMBER 10, MITOCHONDRIAL"/>
    <property type="match status" value="1"/>
</dbReference>
<name>A0A972VX32_9GAMM</name>
<dbReference type="GO" id="GO:0015421">
    <property type="term" value="F:ABC-type oligopeptide transporter activity"/>
    <property type="evidence" value="ECO:0007669"/>
    <property type="project" value="TreeGrafter"/>
</dbReference>
<proteinExistence type="predicted"/>
<dbReference type="AlphaFoldDB" id="A0A972VX32"/>
<keyword evidence="1" id="KW-0547">Nucleotide-binding</keyword>
<evidence type="ECO:0000313" key="2">
    <source>
        <dbReference type="Proteomes" id="UP000754644"/>
    </source>
</evidence>
<dbReference type="EMBL" id="JABMOJ010000417">
    <property type="protein sequence ID" value="NQV65884.1"/>
    <property type="molecule type" value="Genomic_DNA"/>
</dbReference>
<dbReference type="PANTHER" id="PTHR43394">
    <property type="entry name" value="ATP-DEPENDENT PERMEASE MDL1, MITOCHONDRIAL"/>
    <property type="match status" value="1"/>
</dbReference>
<dbReference type="GO" id="GO:0090374">
    <property type="term" value="P:oligopeptide export from mitochondrion"/>
    <property type="evidence" value="ECO:0007669"/>
    <property type="project" value="TreeGrafter"/>
</dbReference>
<sequence length="85" mass="9518">ILDEATASIDTETERLIQDGLRKLMAGRTSILIAHRLQTIQEADQVLVLHHGVVRELGTHAGLLAQKGLYYTLHELQFQDVSIDE</sequence>
<dbReference type="Gene3D" id="3.40.50.300">
    <property type="entry name" value="P-loop containing nucleotide triphosphate hydrolases"/>
    <property type="match status" value="1"/>
</dbReference>
<dbReference type="Proteomes" id="UP000754644">
    <property type="component" value="Unassembled WGS sequence"/>
</dbReference>
<protein>
    <submittedName>
        <fullName evidence="1">ABC transporter ATP-binding protein</fullName>
    </submittedName>
</protein>
<reference evidence="1" key="1">
    <citation type="submission" date="2020-05" db="EMBL/GenBank/DDBJ databases">
        <title>Sulfur intermediates as new biogeochemical hubs in an aquatic model microbial ecosystem.</title>
        <authorList>
            <person name="Vigneron A."/>
        </authorList>
    </citation>
    <scope>NUCLEOTIDE SEQUENCE</scope>
    <source>
        <strain evidence="1">Bin.250</strain>
    </source>
</reference>
<comment type="caution">
    <text evidence="1">The sequence shown here is derived from an EMBL/GenBank/DDBJ whole genome shotgun (WGS) entry which is preliminary data.</text>
</comment>
<feature type="non-terminal residue" evidence="1">
    <location>
        <position position="1"/>
    </location>
</feature>
<evidence type="ECO:0000313" key="1">
    <source>
        <dbReference type="EMBL" id="NQV65884.1"/>
    </source>
</evidence>
<accession>A0A972VX32</accession>
<dbReference type="SUPFAM" id="SSF52540">
    <property type="entry name" value="P-loop containing nucleoside triphosphate hydrolases"/>
    <property type="match status" value="1"/>
</dbReference>
<dbReference type="InterPro" id="IPR027417">
    <property type="entry name" value="P-loop_NTPase"/>
</dbReference>